<accession>A0AA86NJ74</accession>
<dbReference type="Proteomes" id="UP001642409">
    <property type="component" value="Unassembled WGS sequence"/>
</dbReference>
<name>A0AA86NJ74_9EUKA</name>
<evidence type="ECO:0000313" key="8">
    <source>
        <dbReference type="EMBL" id="CAI9920914.1"/>
    </source>
</evidence>
<protein>
    <submittedName>
        <fullName evidence="8">Uncharacterized protein</fullName>
    </submittedName>
</protein>
<evidence type="ECO:0000256" key="7">
    <source>
        <dbReference type="SAM" id="Phobius"/>
    </source>
</evidence>
<evidence type="ECO:0000256" key="3">
    <source>
        <dbReference type="ARBA" id="ARBA00022692"/>
    </source>
</evidence>
<dbReference type="PANTHER" id="PTHR13505">
    <property type="entry name" value="TRANSMEMBRANE PROTEIN 208"/>
    <property type="match status" value="1"/>
</dbReference>
<gene>
    <name evidence="9" type="ORF">HINF_LOCUS58975</name>
    <name evidence="8" type="ORF">HINF_LOCUS8559</name>
</gene>
<feature type="transmembrane region" description="Helical" evidence="7">
    <location>
        <begin position="20"/>
        <end position="38"/>
    </location>
</feature>
<evidence type="ECO:0000313" key="10">
    <source>
        <dbReference type="Proteomes" id="UP001642409"/>
    </source>
</evidence>
<proteinExistence type="inferred from homology"/>
<dbReference type="GO" id="GO:0005789">
    <property type="term" value="C:endoplasmic reticulum membrane"/>
    <property type="evidence" value="ECO:0007669"/>
    <property type="project" value="UniProtKB-SubCell"/>
</dbReference>
<evidence type="ECO:0000256" key="6">
    <source>
        <dbReference type="ARBA" id="ARBA00023136"/>
    </source>
</evidence>
<comment type="caution">
    <text evidence="8">The sequence shown here is derived from an EMBL/GenBank/DDBJ whole genome shotgun (WGS) entry which is preliminary data.</text>
</comment>
<keyword evidence="10" id="KW-1185">Reference proteome</keyword>
<keyword evidence="5 7" id="KW-1133">Transmembrane helix</keyword>
<dbReference type="Pfam" id="PF05620">
    <property type="entry name" value="TMEM208_SND2"/>
    <property type="match status" value="1"/>
</dbReference>
<sequence>MANDSTKKLEQRNTERVKTIRTVLSYFWVIYLSLRTLLYKFVTLSQIIFTVLVFTSSRFIFKFFVKMAEPKIIDGKLIRAGADISSTKGWLTYLYDVLYVNHFCLVLSLFHRRLLWSFLLLPIGALVVVWQKIISPWLFKSTIAPGQSRDVDYQRQVAQAQAAQKGYRK</sequence>
<evidence type="ECO:0000256" key="5">
    <source>
        <dbReference type="ARBA" id="ARBA00022989"/>
    </source>
</evidence>
<dbReference type="EMBL" id="CATOUU010000205">
    <property type="protein sequence ID" value="CAI9920914.1"/>
    <property type="molecule type" value="Genomic_DNA"/>
</dbReference>
<dbReference type="EMBL" id="CAXDID020000335">
    <property type="protein sequence ID" value="CAL6078587.1"/>
    <property type="molecule type" value="Genomic_DNA"/>
</dbReference>
<dbReference type="GO" id="GO:0006624">
    <property type="term" value="P:vacuolar protein processing"/>
    <property type="evidence" value="ECO:0007669"/>
    <property type="project" value="TreeGrafter"/>
</dbReference>
<dbReference type="AlphaFoldDB" id="A0AA86NJ74"/>
<dbReference type="PANTHER" id="PTHR13505:SF7">
    <property type="entry name" value="TRANSMEMBRANE PROTEIN 208"/>
    <property type="match status" value="1"/>
</dbReference>
<keyword evidence="4" id="KW-0256">Endoplasmic reticulum</keyword>
<dbReference type="GO" id="GO:0005773">
    <property type="term" value="C:vacuole"/>
    <property type="evidence" value="ECO:0007669"/>
    <property type="project" value="GOC"/>
</dbReference>
<organism evidence="8">
    <name type="scientific">Hexamita inflata</name>
    <dbReference type="NCBI Taxonomy" id="28002"/>
    <lineage>
        <taxon>Eukaryota</taxon>
        <taxon>Metamonada</taxon>
        <taxon>Diplomonadida</taxon>
        <taxon>Hexamitidae</taxon>
        <taxon>Hexamitinae</taxon>
        <taxon>Hexamita</taxon>
    </lineage>
</organism>
<dbReference type="InterPro" id="IPR008506">
    <property type="entry name" value="SND2/TMEM208"/>
</dbReference>
<keyword evidence="6 7" id="KW-0472">Membrane</keyword>
<keyword evidence="3 7" id="KW-0812">Transmembrane</keyword>
<comment type="subcellular location">
    <subcellularLocation>
        <location evidence="1">Endoplasmic reticulum membrane</location>
        <topology evidence="1">Multi-pass membrane protein</topology>
    </subcellularLocation>
</comment>
<reference evidence="8" key="1">
    <citation type="submission" date="2023-06" db="EMBL/GenBank/DDBJ databases">
        <authorList>
            <person name="Kurt Z."/>
        </authorList>
    </citation>
    <scope>NUCLEOTIDE SEQUENCE</scope>
</reference>
<evidence type="ECO:0000256" key="4">
    <source>
        <dbReference type="ARBA" id="ARBA00022824"/>
    </source>
</evidence>
<reference evidence="9 10" key="2">
    <citation type="submission" date="2024-07" db="EMBL/GenBank/DDBJ databases">
        <authorList>
            <person name="Akdeniz Z."/>
        </authorList>
    </citation>
    <scope>NUCLEOTIDE SEQUENCE [LARGE SCALE GENOMIC DNA]</scope>
</reference>
<evidence type="ECO:0000256" key="1">
    <source>
        <dbReference type="ARBA" id="ARBA00004477"/>
    </source>
</evidence>
<evidence type="ECO:0000313" key="9">
    <source>
        <dbReference type="EMBL" id="CAL6078587.1"/>
    </source>
</evidence>
<feature type="transmembrane region" description="Helical" evidence="7">
    <location>
        <begin position="44"/>
        <end position="61"/>
    </location>
</feature>
<feature type="transmembrane region" description="Helical" evidence="7">
    <location>
        <begin position="116"/>
        <end position="139"/>
    </location>
</feature>
<evidence type="ECO:0000256" key="2">
    <source>
        <dbReference type="ARBA" id="ARBA00009950"/>
    </source>
</evidence>
<comment type="similarity">
    <text evidence="2">Belongs to the TMEM208 family.</text>
</comment>